<name>A0A9Q9CAZ2_ENCHE</name>
<proteinExistence type="predicted"/>
<dbReference type="EMBL" id="CP075154">
    <property type="protein sequence ID" value="UTX43877.1"/>
    <property type="molecule type" value="Genomic_DNA"/>
</dbReference>
<evidence type="ECO:0000313" key="2">
    <source>
        <dbReference type="Proteomes" id="UP001059546"/>
    </source>
</evidence>
<sequence length="102" mass="11819">MEEHVYFNDGKTDINKIADKNSNYNKIYMNIKRRGNTTDITLSQGKGGILYILSSVKKEKYSDYFKKKAEDKNTTVGSERKVEELPVSKRTKQSTLFGFIRK</sequence>
<accession>A0A9Q9CAZ2</accession>
<evidence type="ECO:0000313" key="1">
    <source>
        <dbReference type="EMBL" id="UTX43877.1"/>
    </source>
</evidence>
<organism evidence="1 2">
    <name type="scientific">Encephalitozoon hellem</name>
    <name type="common">Microsporidian parasite</name>
    <dbReference type="NCBI Taxonomy" id="27973"/>
    <lineage>
        <taxon>Eukaryota</taxon>
        <taxon>Fungi</taxon>
        <taxon>Fungi incertae sedis</taxon>
        <taxon>Microsporidia</taxon>
        <taxon>Unikaryonidae</taxon>
        <taxon>Encephalitozoon</taxon>
    </lineage>
</organism>
<protein>
    <submittedName>
        <fullName evidence="1">Uncharacterized protein</fullName>
    </submittedName>
</protein>
<gene>
    <name evidence="1" type="ORF">GPU96_08g16530</name>
</gene>
<dbReference type="Proteomes" id="UP001059546">
    <property type="component" value="Chromosome VIII"/>
</dbReference>
<reference evidence="1" key="1">
    <citation type="submission" date="2021-05" db="EMBL/GenBank/DDBJ databases">
        <title>Encephalitozoon hellem ATCC 50604 Complete Genome.</title>
        <authorList>
            <person name="Mascarenhas dos Santos A.C."/>
            <person name="Julian A.T."/>
            <person name="Pombert J.-F."/>
        </authorList>
    </citation>
    <scope>NUCLEOTIDE SEQUENCE</scope>
    <source>
        <strain evidence="1">ATCC 50604</strain>
    </source>
</reference>
<dbReference type="AlphaFoldDB" id="A0A9Q9CAZ2"/>